<name>A0A3N6PCH7_9CYAN</name>
<gene>
    <name evidence="2" type="ORF">D5R40_12310</name>
</gene>
<dbReference type="Proteomes" id="UP000269154">
    <property type="component" value="Unassembled WGS sequence"/>
</dbReference>
<keyword evidence="3" id="KW-1185">Reference proteome</keyword>
<sequence length="62" mass="6768">MRRQNSYIALVLVLVTASVTVLTQILIRFLIRLGLDLTGGGTSNRISTAKTPISKARAIEKQ</sequence>
<feature type="transmembrane region" description="Helical" evidence="1">
    <location>
        <begin position="7"/>
        <end position="31"/>
    </location>
</feature>
<keyword evidence="1" id="KW-0812">Transmembrane</keyword>
<proteinExistence type="predicted"/>
<comment type="caution">
    <text evidence="2">The sequence shown here is derived from an EMBL/GenBank/DDBJ whole genome shotgun (WGS) entry which is preliminary data.</text>
</comment>
<evidence type="ECO:0000256" key="1">
    <source>
        <dbReference type="SAM" id="Phobius"/>
    </source>
</evidence>
<protein>
    <submittedName>
        <fullName evidence="2">Uncharacterized protein</fullName>
    </submittedName>
</protein>
<dbReference type="EMBL" id="RCBY01000057">
    <property type="protein sequence ID" value="RQH43817.1"/>
    <property type="molecule type" value="Genomic_DNA"/>
</dbReference>
<accession>A0A3N6PCH7</accession>
<dbReference type="RefSeq" id="WP_124145682.1">
    <property type="nucleotide sequence ID" value="NZ_CAWOKI010000109.1"/>
</dbReference>
<evidence type="ECO:0000313" key="3">
    <source>
        <dbReference type="Proteomes" id="UP000269154"/>
    </source>
</evidence>
<keyword evidence="1" id="KW-1133">Transmembrane helix</keyword>
<keyword evidence="1" id="KW-0472">Membrane</keyword>
<reference evidence="2 3" key="1">
    <citation type="journal article" date="2018" name="ACS Chem. Biol.">
        <title>Ketoreductase domain dysfunction expands chemodiversity: malyngamide biosynthesis in the cyanobacterium Okeania hirsuta.</title>
        <authorList>
            <person name="Moss N.A."/>
            <person name="Leao T."/>
            <person name="Rankin M."/>
            <person name="McCullough T.M."/>
            <person name="Qu P."/>
            <person name="Korobeynikov A."/>
            <person name="Smith J.L."/>
            <person name="Gerwick L."/>
            <person name="Gerwick W.H."/>
        </authorList>
    </citation>
    <scope>NUCLEOTIDE SEQUENCE [LARGE SCALE GENOMIC DNA]</scope>
    <source>
        <strain evidence="2 3">PAB10Feb10-1</strain>
    </source>
</reference>
<organism evidence="2 3">
    <name type="scientific">Okeania hirsuta</name>
    <dbReference type="NCBI Taxonomy" id="1458930"/>
    <lineage>
        <taxon>Bacteria</taxon>
        <taxon>Bacillati</taxon>
        <taxon>Cyanobacteriota</taxon>
        <taxon>Cyanophyceae</taxon>
        <taxon>Oscillatoriophycideae</taxon>
        <taxon>Oscillatoriales</taxon>
        <taxon>Microcoleaceae</taxon>
        <taxon>Okeania</taxon>
    </lineage>
</organism>
<dbReference type="AlphaFoldDB" id="A0A3N6PCH7"/>
<evidence type="ECO:0000313" key="2">
    <source>
        <dbReference type="EMBL" id="RQH43817.1"/>
    </source>
</evidence>